<dbReference type="Pfam" id="PF13170">
    <property type="entry name" value="DUF4003"/>
    <property type="match status" value="1"/>
</dbReference>
<sequence length="273" mass="30653">MVALTYAQEGKQIDCDAIKVCQDMMKQNTGIFSTFRGDMGLYIATLLSLTEDPQAVFRETLIVYDLLKAERFRASDFLIVAAFQVASQSQKSDYARVIQRTRAFYDDMKAKHFFYTGADDYIFATMLGLGNLDVTASTARIEKIYDFLKNEFWTKNSVQTLAQVLVLGESDDAGVDRVLVLRDAFRSEKIKLDKAYTLPILGILALLPVDSNSLIPEIDRAQAFLRNQKDFGSFSVSQQELLMLAASMVVNDFADKFKDDMTRAALSTSISLL</sequence>
<proteinExistence type="predicted"/>
<gene>
    <name evidence="1" type="ORF">GU336_04880</name>
</gene>
<evidence type="ECO:0000313" key="1">
    <source>
        <dbReference type="EMBL" id="QIW53525.1"/>
    </source>
</evidence>
<protein>
    <submittedName>
        <fullName evidence="1">DUF4003 family protein</fullName>
    </submittedName>
</protein>
<name>A0A6H0UPC6_9LACT</name>
<accession>A0A6H0UPC6</accession>
<dbReference type="AlphaFoldDB" id="A0A6H0UPC6"/>
<dbReference type="InterPro" id="IPR025062">
    <property type="entry name" value="DUF4003"/>
</dbReference>
<reference evidence="1 2" key="1">
    <citation type="submission" date="2019-12" db="EMBL/GenBank/DDBJ databases">
        <title>Whole genome sequences of Lactococcus raffinolactis strains isolated from sewage.</title>
        <authorList>
            <person name="Ybazeta G."/>
            <person name="Ross M."/>
            <person name="Brabant-Kirwan D."/>
            <person name="Saleh M."/>
            <person name="Dillon J.A."/>
            <person name="Splinter K."/>
            <person name="Nokhbeh R."/>
        </authorList>
    </citation>
    <scope>NUCLEOTIDE SEQUENCE [LARGE SCALE GENOMIC DNA]</scope>
    <source>
        <strain evidence="1 2">Lr_19_5</strain>
    </source>
</reference>
<dbReference type="Proteomes" id="UP000501945">
    <property type="component" value="Chromosome"/>
</dbReference>
<evidence type="ECO:0000313" key="2">
    <source>
        <dbReference type="Proteomes" id="UP000501945"/>
    </source>
</evidence>
<organism evidence="1 2">
    <name type="scientific">Pseudolactococcus raffinolactis</name>
    <dbReference type="NCBI Taxonomy" id="1366"/>
    <lineage>
        <taxon>Bacteria</taxon>
        <taxon>Bacillati</taxon>
        <taxon>Bacillota</taxon>
        <taxon>Bacilli</taxon>
        <taxon>Lactobacillales</taxon>
        <taxon>Streptococcaceae</taxon>
        <taxon>Pseudolactococcus</taxon>
    </lineage>
</organism>
<dbReference type="EMBL" id="CP047616">
    <property type="protein sequence ID" value="QIW53525.1"/>
    <property type="molecule type" value="Genomic_DNA"/>
</dbReference>